<dbReference type="InterPro" id="IPR011990">
    <property type="entry name" value="TPR-like_helical_dom_sf"/>
</dbReference>
<evidence type="ECO:0000313" key="3">
    <source>
        <dbReference type="Proteomes" id="UP000664554"/>
    </source>
</evidence>
<dbReference type="SUPFAM" id="SSF48452">
    <property type="entry name" value="TPR-like"/>
    <property type="match status" value="1"/>
</dbReference>
<name>A0ABS3NLT1_9GAMM</name>
<dbReference type="Gene3D" id="1.25.40.10">
    <property type="entry name" value="Tetratricopeptide repeat domain"/>
    <property type="match status" value="1"/>
</dbReference>
<dbReference type="Proteomes" id="UP000664554">
    <property type="component" value="Unassembled WGS sequence"/>
</dbReference>
<evidence type="ECO:0000313" key="2">
    <source>
        <dbReference type="EMBL" id="MBO1529979.1"/>
    </source>
</evidence>
<dbReference type="RefSeq" id="WP_207989220.1">
    <property type="nucleotide sequence ID" value="NZ_JAGBKM010000002.1"/>
</dbReference>
<evidence type="ECO:0000256" key="1">
    <source>
        <dbReference type="SAM" id="MobiDB-lite"/>
    </source>
</evidence>
<feature type="compositionally biased region" description="Basic and acidic residues" evidence="1">
    <location>
        <begin position="174"/>
        <end position="190"/>
    </location>
</feature>
<protein>
    <submittedName>
        <fullName evidence="2">Tetratricopeptide repeat protein</fullName>
    </submittedName>
</protein>
<dbReference type="EMBL" id="JAGBKM010000002">
    <property type="protein sequence ID" value="MBO1529979.1"/>
    <property type="molecule type" value="Genomic_DNA"/>
</dbReference>
<gene>
    <name evidence="2" type="ORF">J3492_01975</name>
</gene>
<proteinExistence type="predicted"/>
<feature type="compositionally biased region" description="Polar residues" evidence="1">
    <location>
        <begin position="116"/>
        <end position="142"/>
    </location>
</feature>
<comment type="caution">
    <text evidence="2">The sequence shown here is derived from an EMBL/GenBank/DDBJ whole genome shotgun (WGS) entry which is preliminary data.</text>
</comment>
<reference evidence="2 3" key="1">
    <citation type="submission" date="2021-03" db="EMBL/GenBank/DDBJ databases">
        <authorList>
            <person name="Shang D.-D."/>
            <person name="Du Z.-J."/>
            <person name="Chen G.-J."/>
        </authorList>
    </citation>
    <scope>NUCLEOTIDE SEQUENCE [LARGE SCALE GENOMIC DNA]</scope>
    <source>
        <strain evidence="2 3">F1192</strain>
    </source>
</reference>
<accession>A0ABS3NLT1</accession>
<sequence>MVLSIYKQAIYRQTIDKQTSNKQTIDELITEQQVSEQPLIAAKAYRSSLTPLFMVGTFMSTLMLSACQTAPYTMSTSHTDTTPTTMATQPSTSQRFEIEPSTSPTEMTRAPIHQGRSPSQGLPHTERPATNNNPLTQQTPVIQTPAVIPNKPIRTPSRDDYIISQPPVTPSHSDLLERARQSSRQQERRTTSTQSDLPAFRSLMQTGTSQLKSGNLTAAENSFTRAQRLAPKSSAVYYYLSQVALKKNQPRKAEAMARRGLTVSEDANRRRSLWQLILVSGQQQNNARVIREAQQALR</sequence>
<organism evidence="2 3">
    <name type="scientific">Psychrobacter coccoides</name>
    <dbReference type="NCBI Taxonomy" id="2818440"/>
    <lineage>
        <taxon>Bacteria</taxon>
        <taxon>Pseudomonadati</taxon>
        <taxon>Pseudomonadota</taxon>
        <taxon>Gammaproteobacteria</taxon>
        <taxon>Moraxellales</taxon>
        <taxon>Moraxellaceae</taxon>
        <taxon>Psychrobacter</taxon>
    </lineage>
</organism>
<keyword evidence="3" id="KW-1185">Reference proteome</keyword>
<feature type="compositionally biased region" description="Low complexity" evidence="1">
    <location>
        <begin position="73"/>
        <end position="94"/>
    </location>
</feature>
<feature type="region of interest" description="Disordered" evidence="1">
    <location>
        <begin position="73"/>
        <end position="198"/>
    </location>
</feature>